<dbReference type="InterPro" id="IPR001245">
    <property type="entry name" value="Ser-Thr/Tyr_kinase_cat_dom"/>
</dbReference>
<dbReference type="Proteomes" id="UP000693981">
    <property type="component" value="Unassembled WGS sequence"/>
</dbReference>
<evidence type="ECO:0000313" key="5">
    <source>
        <dbReference type="EMBL" id="KAG7395497.1"/>
    </source>
</evidence>
<keyword evidence="2" id="KW-0812">Transmembrane</keyword>
<feature type="transmembrane region" description="Helical" evidence="2">
    <location>
        <begin position="268"/>
        <end position="290"/>
    </location>
</feature>
<dbReference type="InterPro" id="IPR051681">
    <property type="entry name" value="Ser/Thr_Kinases-Pseudokinases"/>
</dbReference>
<feature type="chain" id="PRO_5035887331" description="Protein kinase domain-containing protein" evidence="3">
    <location>
        <begin position="26"/>
        <end position="625"/>
    </location>
</feature>
<dbReference type="GO" id="GO:0004674">
    <property type="term" value="F:protein serine/threonine kinase activity"/>
    <property type="evidence" value="ECO:0007669"/>
    <property type="project" value="TreeGrafter"/>
</dbReference>
<reference evidence="5" key="1">
    <citation type="submission" date="2021-02" db="EMBL/GenBank/DDBJ databases">
        <authorList>
            <person name="Palmer J.M."/>
        </authorList>
    </citation>
    <scope>NUCLEOTIDE SEQUENCE</scope>
    <source>
        <strain evidence="5">SCRP23</strain>
    </source>
</reference>
<dbReference type="PANTHER" id="PTHR44329">
    <property type="entry name" value="SERINE/THREONINE-PROTEIN KINASE TNNI3K-RELATED"/>
    <property type="match status" value="1"/>
</dbReference>
<dbReference type="PROSITE" id="PS50011">
    <property type="entry name" value="PROTEIN_KINASE_DOM"/>
    <property type="match status" value="1"/>
</dbReference>
<evidence type="ECO:0000256" key="1">
    <source>
        <dbReference type="SAM" id="MobiDB-lite"/>
    </source>
</evidence>
<name>A0A8T1WNL0_9STRA</name>
<keyword evidence="6" id="KW-1185">Reference proteome</keyword>
<keyword evidence="2" id="KW-0472">Membrane</keyword>
<feature type="signal peptide" evidence="3">
    <location>
        <begin position="1"/>
        <end position="25"/>
    </location>
</feature>
<feature type="domain" description="Protein kinase" evidence="4">
    <location>
        <begin position="340"/>
        <end position="620"/>
    </location>
</feature>
<dbReference type="AlphaFoldDB" id="A0A8T1WNL0"/>
<dbReference type="EMBL" id="JAGDFL010000203">
    <property type="protein sequence ID" value="KAG7395497.1"/>
    <property type="molecule type" value="Genomic_DNA"/>
</dbReference>
<comment type="caution">
    <text evidence="5">The sequence shown here is derived from an EMBL/GenBank/DDBJ whole genome shotgun (WGS) entry which is preliminary data.</text>
</comment>
<proteinExistence type="predicted"/>
<accession>A0A8T1WNL0</accession>
<dbReference type="OrthoDB" id="4062651at2759"/>
<dbReference type="InterPro" id="IPR000719">
    <property type="entry name" value="Prot_kinase_dom"/>
</dbReference>
<sequence length="625" mass="68239">MRLGGRRILGAVLGVVAMTARPVSTLDVSCTGEMATISVSGDSFWYNCTTSTPQNSQENLPEEVNVDAANVMLVFYTESSIATMTLTGQTFNSSLDFQDLDKLTNLILENVTFETGDVHLTLPRAITSLHIKNTSLTDLSLSSAPDTLTIIDLNGTAFRQIPMFLYEKKYARNTIIWANLSSVTESTTLNDTELENLQENVKTHFDRPWAKYYSDNVCNTTSPEDVRLSCGSSTNSSTNGPTGDQDTSSQTSSGSTIEESGTSSSGGLSTGALVAIIVVIIVVVLALAFFTMRVYFKRKAANAGPQNEASATLMSKGDASGDKGSFISNDEFLRNFRLPQSDVALVKSLGTGRLWMGEYNDEKVIVKRVESEVSDSYVTKALMAQARTFATISHVNITSLVGVTWLAGTDFAVVAEYMDKGNLKSVLANVDVNLDVSTKLQMCLDVAQALAYLHETEQNLSAKQLSSRKVLVNKAMSCKISIFECVPSSTKLGGPGYMSTYSYGMGEVAWLPPEVITRSSPMDARKNNIYAFGVLVSEIFTRVSPYQTLVHEQGNTMSDVELVKRVRRQDPMVPHENRREYLEAPASVRLLVEQCLSYAPMSRPTALDLVNCLRGAKEELQTNSI</sequence>
<evidence type="ECO:0000259" key="4">
    <source>
        <dbReference type="PROSITE" id="PS50011"/>
    </source>
</evidence>
<dbReference type="Pfam" id="PF07714">
    <property type="entry name" value="PK_Tyr_Ser-Thr"/>
    <property type="match status" value="1"/>
</dbReference>
<organism evidence="5 6">
    <name type="scientific">Phytophthora boehmeriae</name>
    <dbReference type="NCBI Taxonomy" id="109152"/>
    <lineage>
        <taxon>Eukaryota</taxon>
        <taxon>Sar</taxon>
        <taxon>Stramenopiles</taxon>
        <taxon>Oomycota</taxon>
        <taxon>Peronosporomycetes</taxon>
        <taxon>Peronosporales</taxon>
        <taxon>Peronosporaceae</taxon>
        <taxon>Phytophthora</taxon>
    </lineage>
</organism>
<keyword evidence="2" id="KW-1133">Transmembrane helix</keyword>
<gene>
    <name evidence="5" type="ORF">PHYBOEH_003688</name>
</gene>
<feature type="region of interest" description="Disordered" evidence="1">
    <location>
        <begin position="224"/>
        <end position="266"/>
    </location>
</feature>
<keyword evidence="3" id="KW-0732">Signal</keyword>
<feature type="compositionally biased region" description="Low complexity" evidence="1">
    <location>
        <begin position="229"/>
        <end position="266"/>
    </location>
</feature>
<evidence type="ECO:0000313" key="6">
    <source>
        <dbReference type="Proteomes" id="UP000693981"/>
    </source>
</evidence>
<protein>
    <recommendedName>
        <fullName evidence="4">Protein kinase domain-containing protein</fullName>
    </recommendedName>
</protein>
<evidence type="ECO:0000256" key="2">
    <source>
        <dbReference type="SAM" id="Phobius"/>
    </source>
</evidence>
<dbReference type="GO" id="GO:0005524">
    <property type="term" value="F:ATP binding"/>
    <property type="evidence" value="ECO:0007669"/>
    <property type="project" value="InterPro"/>
</dbReference>
<dbReference type="PANTHER" id="PTHR44329:SF214">
    <property type="entry name" value="PROTEIN KINASE DOMAIN-CONTAINING PROTEIN"/>
    <property type="match status" value="1"/>
</dbReference>
<evidence type="ECO:0000256" key="3">
    <source>
        <dbReference type="SAM" id="SignalP"/>
    </source>
</evidence>